<feature type="region of interest" description="Disordered" evidence="1">
    <location>
        <begin position="156"/>
        <end position="178"/>
    </location>
</feature>
<sequence>MADRGQMRHRAILFEASWRTQLTVERCSGPVGDQWKALFLAGREGIVANPTSRVDGDSLNGRTAVLCVPLTASGPSAFLRSRNSLRVVTERGQMRHRVILFHGVVADSFVCSLARCQPRLKSGFLGVGSNPRAPLSWAPRLKTFGSTNSTLIGRLESLPSPPDHRSELQVRSPTSSIP</sequence>
<dbReference type="Proteomes" id="UP001215598">
    <property type="component" value="Unassembled WGS sequence"/>
</dbReference>
<reference evidence="2" key="1">
    <citation type="submission" date="2023-03" db="EMBL/GenBank/DDBJ databases">
        <title>Massive genome expansion in bonnet fungi (Mycena s.s.) driven by repeated elements and novel gene families across ecological guilds.</title>
        <authorList>
            <consortium name="Lawrence Berkeley National Laboratory"/>
            <person name="Harder C.B."/>
            <person name="Miyauchi S."/>
            <person name="Viragh M."/>
            <person name="Kuo A."/>
            <person name="Thoen E."/>
            <person name="Andreopoulos B."/>
            <person name="Lu D."/>
            <person name="Skrede I."/>
            <person name="Drula E."/>
            <person name="Henrissat B."/>
            <person name="Morin E."/>
            <person name="Kohler A."/>
            <person name="Barry K."/>
            <person name="LaButti K."/>
            <person name="Morin E."/>
            <person name="Salamov A."/>
            <person name="Lipzen A."/>
            <person name="Mereny Z."/>
            <person name="Hegedus B."/>
            <person name="Baldrian P."/>
            <person name="Stursova M."/>
            <person name="Weitz H."/>
            <person name="Taylor A."/>
            <person name="Grigoriev I.V."/>
            <person name="Nagy L.G."/>
            <person name="Martin F."/>
            <person name="Kauserud H."/>
        </authorList>
    </citation>
    <scope>NUCLEOTIDE SEQUENCE</scope>
    <source>
        <strain evidence="2">CBHHK182m</strain>
    </source>
</reference>
<accession>A0AAD7JZB2</accession>
<evidence type="ECO:0000313" key="2">
    <source>
        <dbReference type="EMBL" id="KAJ7775057.1"/>
    </source>
</evidence>
<dbReference type="AlphaFoldDB" id="A0AAD7JZB2"/>
<protein>
    <submittedName>
        <fullName evidence="2">Uncharacterized protein</fullName>
    </submittedName>
</protein>
<keyword evidence="3" id="KW-1185">Reference proteome</keyword>
<organism evidence="2 3">
    <name type="scientific">Mycena metata</name>
    <dbReference type="NCBI Taxonomy" id="1033252"/>
    <lineage>
        <taxon>Eukaryota</taxon>
        <taxon>Fungi</taxon>
        <taxon>Dikarya</taxon>
        <taxon>Basidiomycota</taxon>
        <taxon>Agaricomycotina</taxon>
        <taxon>Agaricomycetes</taxon>
        <taxon>Agaricomycetidae</taxon>
        <taxon>Agaricales</taxon>
        <taxon>Marasmiineae</taxon>
        <taxon>Mycenaceae</taxon>
        <taxon>Mycena</taxon>
    </lineage>
</organism>
<feature type="compositionally biased region" description="Polar residues" evidence="1">
    <location>
        <begin position="169"/>
        <end position="178"/>
    </location>
</feature>
<gene>
    <name evidence="2" type="ORF">B0H16DRAFT_1684679</name>
</gene>
<evidence type="ECO:0000256" key="1">
    <source>
        <dbReference type="SAM" id="MobiDB-lite"/>
    </source>
</evidence>
<comment type="caution">
    <text evidence="2">The sequence shown here is derived from an EMBL/GenBank/DDBJ whole genome shotgun (WGS) entry which is preliminary data.</text>
</comment>
<dbReference type="EMBL" id="JARKIB010000011">
    <property type="protein sequence ID" value="KAJ7775057.1"/>
    <property type="molecule type" value="Genomic_DNA"/>
</dbReference>
<name>A0AAD7JZB2_9AGAR</name>
<evidence type="ECO:0000313" key="3">
    <source>
        <dbReference type="Proteomes" id="UP001215598"/>
    </source>
</evidence>
<proteinExistence type="predicted"/>